<dbReference type="PANTHER" id="PTHR12741">
    <property type="entry name" value="LYST-INTERACTING PROTEIN LIP5 DOPAMINE RESPONSIVE PROTEIN DRG-1"/>
    <property type="match status" value="1"/>
</dbReference>
<feature type="transmembrane region" description="Helical" evidence="1">
    <location>
        <begin position="249"/>
        <end position="270"/>
    </location>
</feature>
<organism evidence="3 4">
    <name type="scientific">Ensete ventricosum</name>
    <name type="common">Abyssinian banana</name>
    <name type="synonym">Musa ensete</name>
    <dbReference type="NCBI Taxonomy" id="4639"/>
    <lineage>
        <taxon>Eukaryota</taxon>
        <taxon>Viridiplantae</taxon>
        <taxon>Streptophyta</taxon>
        <taxon>Embryophyta</taxon>
        <taxon>Tracheophyta</taxon>
        <taxon>Spermatophyta</taxon>
        <taxon>Magnoliopsida</taxon>
        <taxon>Liliopsida</taxon>
        <taxon>Zingiberales</taxon>
        <taxon>Musaceae</taxon>
        <taxon>Ensete</taxon>
    </lineage>
</organism>
<evidence type="ECO:0000313" key="4">
    <source>
        <dbReference type="Proteomes" id="UP000287651"/>
    </source>
</evidence>
<feature type="transmembrane region" description="Helical" evidence="1">
    <location>
        <begin position="363"/>
        <end position="388"/>
    </location>
</feature>
<proteinExistence type="predicted"/>
<dbReference type="InterPro" id="IPR026899">
    <property type="entry name" value="FKS1-like_dom1"/>
</dbReference>
<dbReference type="EMBL" id="AMZH03004154">
    <property type="protein sequence ID" value="RRT70034.1"/>
    <property type="molecule type" value="Genomic_DNA"/>
</dbReference>
<accession>A0A427A1E7</accession>
<name>A0A427A1E7_ENSVE</name>
<feature type="transmembrane region" description="Helical" evidence="1">
    <location>
        <begin position="204"/>
        <end position="224"/>
    </location>
</feature>
<evidence type="ECO:0000313" key="3">
    <source>
        <dbReference type="EMBL" id="RRT70034.1"/>
    </source>
</evidence>
<dbReference type="SMART" id="SM01205">
    <property type="entry name" value="FKS1_dom1"/>
    <property type="match status" value="1"/>
</dbReference>
<feature type="transmembrane region" description="Helical" evidence="1">
    <location>
        <begin position="134"/>
        <end position="151"/>
    </location>
</feature>
<keyword evidence="1" id="KW-0472">Membrane</keyword>
<feature type="transmembrane region" description="Helical" evidence="1">
    <location>
        <begin position="408"/>
        <end position="426"/>
    </location>
</feature>
<evidence type="ECO:0000259" key="2">
    <source>
        <dbReference type="SMART" id="SM01205"/>
    </source>
</evidence>
<dbReference type="GO" id="GO:0005886">
    <property type="term" value="C:plasma membrane"/>
    <property type="evidence" value="ECO:0007669"/>
    <property type="project" value="TreeGrafter"/>
</dbReference>
<dbReference type="Pfam" id="PF14288">
    <property type="entry name" value="FKS1_dom1"/>
    <property type="match status" value="1"/>
</dbReference>
<keyword evidence="1" id="KW-0812">Transmembrane</keyword>
<feature type="transmembrane region" description="Helical" evidence="1">
    <location>
        <begin position="310"/>
        <end position="330"/>
    </location>
</feature>
<feature type="domain" description="1,3-beta-glucan synthase component FKS1-like" evidence="2">
    <location>
        <begin position="1"/>
        <end position="84"/>
    </location>
</feature>
<gene>
    <name evidence="3" type="ORF">B296_00028948</name>
</gene>
<dbReference type="AlphaFoldDB" id="A0A427A1E7"/>
<reference evidence="3 4" key="1">
    <citation type="journal article" date="2014" name="Agronomy (Basel)">
        <title>A Draft Genome Sequence for Ensete ventricosum, the Drought-Tolerant Tree Against Hunger.</title>
        <authorList>
            <person name="Harrison J."/>
            <person name="Moore K.A."/>
            <person name="Paszkiewicz K."/>
            <person name="Jones T."/>
            <person name="Grant M."/>
            <person name="Ambacheew D."/>
            <person name="Muzemil S."/>
            <person name="Studholme D.J."/>
        </authorList>
    </citation>
    <scope>NUCLEOTIDE SEQUENCE [LARGE SCALE GENOMIC DNA]</scope>
</reference>
<dbReference type="GO" id="GO:0046527">
    <property type="term" value="F:glucosyltransferase activity"/>
    <property type="evidence" value="ECO:0007669"/>
    <property type="project" value="TreeGrafter"/>
</dbReference>
<dbReference type="Proteomes" id="UP000287651">
    <property type="component" value="Unassembled WGS sequence"/>
</dbReference>
<comment type="caution">
    <text evidence="3">The sequence shown here is derived from an EMBL/GenBank/DDBJ whole genome shotgun (WGS) entry which is preliminary data.</text>
</comment>
<protein>
    <recommendedName>
        <fullName evidence="2">1,3-beta-glucan synthase component FKS1-like domain-containing protein</fullName>
    </recommendedName>
</protein>
<feature type="transmembrane region" description="Helical" evidence="1">
    <location>
        <begin position="163"/>
        <end position="184"/>
    </location>
</feature>
<dbReference type="PANTHER" id="PTHR12741:SF65">
    <property type="entry name" value="1,3-BETA-GLUCAN SYNTHASE"/>
    <property type="match status" value="1"/>
</dbReference>
<keyword evidence="1" id="KW-1133">Transmembrane helix</keyword>
<evidence type="ECO:0000256" key="1">
    <source>
        <dbReference type="SAM" id="Phobius"/>
    </source>
</evidence>
<sequence>MAFELYGMLAGNVSPMTGENIRPAYGGDEEAFLKKIVTPIYEIIAKEAKKSKSEKSKHSQWRNYDDLNEYFWSVDCFHLGWPMRADADFFCSPQNSRDERNEESKLAKGQQWIGKVNFVEIRSFWHIFRSFDRMWSFFILSLQVMIILAWNGGSPSDIFDPAVFKKVLSIFISAAIMKLGHAILDTMLSWKARKSMSLPVKLRYILKVISAVAWVIILPVTYAYTLESPTGLGRIMKGWFGNGQSQPSLYFLAVVIYLSPNMLTALLFLFPSLRRYLESSNYKIIMLMMWWSQPRLFVGRGMHEGPFSLFMYTLFWVLLILTKLVFSYYIEIKPLVSPTKDIMRIPITTFQWHEFFPRAKNNVGVIIALWAPIILVYFMDTQIWYAIFSTLVGGIYGACRRLGEVGEASLLIFICVFFIFQLVHLGRIS</sequence>